<name>A0AAU9PPZ6_9ASTR</name>
<accession>A0AAU9PPZ6</accession>
<reference evidence="1 2" key="1">
    <citation type="submission" date="2022-01" db="EMBL/GenBank/DDBJ databases">
        <authorList>
            <person name="Xiong W."/>
            <person name="Schranz E."/>
        </authorList>
    </citation>
    <scope>NUCLEOTIDE SEQUENCE [LARGE SCALE GENOMIC DNA]</scope>
</reference>
<dbReference type="AlphaFoldDB" id="A0AAU9PPZ6"/>
<comment type="caution">
    <text evidence="1">The sequence shown here is derived from an EMBL/GenBank/DDBJ whole genome shotgun (WGS) entry which is preliminary data.</text>
</comment>
<dbReference type="EMBL" id="CAKMRJ010005745">
    <property type="protein sequence ID" value="CAH1452497.1"/>
    <property type="molecule type" value="Genomic_DNA"/>
</dbReference>
<dbReference type="Proteomes" id="UP001157418">
    <property type="component" value="Unassembled WGS sequence"/>
</dbReference>
<sequence>MEATDDHIDILPKQVRLVPPMTTEPVQTPVTRSPASHMEFFSIPDVRSCGGVQRLASNSIGSMSDHFPTERCPNGGFAFSHNKSNDDWALRPPQ</sequence>
<gene>
    <name evidence="1" type="ORF">LVIROSA_LOCUS37793</name>
</gene>
<keyword evidence="2" id="KW-1185">Reference proteome</keyword>
<protein>
    <submittedName>
        <fullName evidence="1">Uncharacterized protein</fullName>
    </submittedName>
</protein>
<organism evidence="1 2">
    <name type="scientific">Lactuca virosa</name>
    <dbReference type="NCBI Taxonomy" id="75947"/>
    <lineage>
        <taxon>Eukaryota</taxon>
        <taxon>Viridiplantae</taxon>
        <taxon>Streptophyta</taxon>
        <taxon>Embryophyta</taxon>
        <taxon>Tracheophyta</taxon>
        <taxon>Spermatophyta</taxon>
        <taxon>Magnoliopsida</taxon>
        <taxon>eudicotyledons</taxon>
        <taxon>Gunneridae</taxon>
        <taxon>Pentapetalae</taxon>
        <taxon>asterids</taxon>
        <taxon>campanulids</taxon>
        <taxon>Asterales</taxon>
        <taxon>Asteraceae</taxon>
        <taxon>Cichorioideae</taxon>
        <taxon>Cichorieae</taxon>
        <taxon>Lactucinae</taxon>
        <taxon>Lactuca</taxon>
    </lineage>
</organism>
<evidence type="ECO:0000313" key="1">
    <source>
        <dbReference type="EMBL" id="CAH1452497.1"/>
    </source>
</evidence>
<evidence type="ECO:0000313" key="2">
    <source>
        <dbReference type="Proteomes" id="UP001157418"/>
    </source>
</evidence>
<proteinExistence type="predicted"/>